<dbReference type="EMBL" id="CAJHNH020001913">
    <property type="protein sequence ID" value="CAG5124935.1"/>
    <property type="molecule type" value="Genomic_DNA"/>
</dbReference>
<comment type="caution">
    <text evidence="1">The sequence shown here is derived from an EMBL/GenBank/DDBJ whole genome shotgun (WGS) entry which is preliminary data.</text>
</comment>
<keyword evidence="2" id="KW-1185">Reference proteome</keyword>
<feature type="non-terminal residue" evidence="1">
    <location>
        <position position="64"/>
    </location>
</feature>
<proteinExistence type="predicted"/>
<name>A0A8S3ZAP9_9EUPU</name>
<evidence type="ECO:0000313" key="1">
    <source>
        <dbReference type="EMBL" id="CAG5124935.1"/>
    </source>
</evidence>
<accession>A0A8S3ZAP9</accession>
<dbReference type="Proteomes" id="UP000678393">
    <property type="component" value="Unassembled WGS sequence"/>
</dbReference>
<feature type="non-terminal residue" evidence="1">
    <location>
        <position position="1"/>
    </location>
</feature>
<sequence length="64" mass="7518">SHRLTSWIIFSRHQSLKVQIKRPTLVLAYRSERSPFIKPLPNQIPLGSRHTSMRTFPGQQTLDY</sequence>
<dbReference type="AlphaFoldDB" id="A0A8S3ZAP9"/>
<reference evidence="1" key="1">
    <citation type="submission" date="2021-04" db="EMBL/GenBank/DDBJ databases">
        <authorList>
            <consortium name="Molecular Ecology Group"/>
        </authorList>
    </citation>
    <scope>NUCLEOTIDE SEQUENCE</scope>
</reference>
<protein>
    <submittedName>
        <fullName evidence="1">Uncharacterized protein</fullName>
    </submittedName>
</protein>
<gene>
    <name evidence="1" type="ORF">CUNI_LOCUS10493</name>
</gene>
<evidence type="ECO:0000313" key="2">
    <source>
        <dbReference type="Proteomes" id="UP000678393"/>
    </source>
</evidence>
<organism evidence="1 2">
    <name type="scientific">Candidula unifasciata</name>
    <dbReference type="NCBI Taxonomy" id="100452"/>
    <lineage>
        <taxon>Eukaryota</taxon>
        <taxon>Metazoa</taxon>
        <taxon>Spiralia</taxon>
        <taxon>Lophotrochozoa</taxon>
        <taxon>Mollusca</taxon>
        <taxon>Gastropoda</taxon>
        <taxon>Heterobranchia</taxon>
        <taxon>Euthyneura</taxon>
        <taxon>Panpulmonata</taxon>
        <taxon>Eupulmonata</taxon>
        <taxon>Stylommatophora</taxon>
        <taxon>Helicina</taxon>
        <taxon>Helicoidea</taxon>
        <taxon>Geomitridae</taxon>
        <taxon>Candidula</taxon>
    </lineage>
</organism>